<feature type="compositionally biased region" description="Basic residues" evidence="1">
    <location>
        <begin position="57"/>
        <end position="66"/>
    </location>
</feature>
<reference evidence="3" key="2">
    <citation type="journal article" date="2017" name="Nat. Plants">
        <title>The Aegilops tauschii genome reveals multiple impacts of transposons.</title>
        <authorList>
            <person name="Zhao G."/>
            <person name="Zou C."/>
            <person name="Li K."/>
            <person name="Wang K."/>
            <person name="Li T."/>
            <person name="Gao L."/>
            <person name="Zhang X."/>
            <person name="Wang H."/>
            <person name="Yang Z."/>
            <person name="Liu X."/>
            <person name="Jiang W."/>
            <person name="Mao L."/>
            <person name="Kong X."/>
            <person name="Jiao Y."/>
            <person name="Jia J."/>
        </authorList>
    </citation>
    <scope>NUCLEOTIDE SEQUENCE [LARGE SCALE GENOMIC DNA]</scope>
    <source>
        <strain evidence="3">cv. AL8/78</strain>
    </source>
</reference>
<feature type="region of interest" description="Disordered" evidence="1">
    <location>
        <begin position="51"/>
        <end position="91"/>
    </location>
</feature>
<dbReference type="Gramene" id="AET7Gv20833500.1">
    <property type="protein sequence ID" value="AET7Gv20833500.1"/>
    <property type="gene ID" value="AET7Gv20833500"/>
</dbReference>
<dbReference type="EnsemblPlants" id="AET7Gv20833500.1">
    <property type="protein sequence ID" value="AET7Gv20833500.1"/>
    <property type="gene ID" value="AET7Gv20833500"/>
</dbReference>
<evidence type="ECO:0000313" key="3">
    <source>
        <dbReference type="Proteomes" id="UP000015105"/>
    </source>
</evidence>
<reference evidence="2" key="3">
    <citation type="journal article" date="2017" name="Nature">
        <title>Genome sequence of the progenitor of the wheat D genome Aegilops tauschii.</title>
        <authorList>
            <person name="Luo M.C."/>
            <person name="Gu Y.Q."/>
            <person name="Puiu D."/>
            <person name="Wang H."/>
            <person name="Twardziok S.O."/>
            <person name="Deal K.R."/>
            <person name="Huo N."/>
            <person name="Zhu T."/>
            <person name="Wang L."/>
            <person name="Wang Y."/>
            <person name="McGuire P.E."/>
            <person name="Liu S."/>
            <person name="Long H."/>
            <person name="Ramasamy R.K."/>
            <person name="Rodriguez J.C."/>
            <person name="Van S.L."/>
            <person name="Yuan L."/>
            <person name="Wang Z."/>
            <person name="Xia Z."/>
            <person name="Xiao L."/>
            <person name="Anderson O.D."/>
            <person name="Ouyang S."/>
            <person name="Liang Y."/>
            <person name="Zimin A.V."/>
            <person name="Pertea G."/>
            <person name="Qi P."/>
            <person name="Bennetzen J.L."/>
            <person name="Dai X."/>
            <person name="Dawson M.W."/>
            <person name="Muller H.G."/>
            <person name="Kugler K."/>
            <person name="Rivarola-Duarte L."/>
            <person name="Spannagl M."/>
            <person name="Mayer K.F.X."/>
            <person name="Lu F.H."/>
            <person name="Bevan M.W."/>
            <person name="Leroy P."/>
            <person name="Li P."/>
            <person name="You F.M."/>
            <person name="Sun Q."/>
            <person name="Liu Z."/>
            <person name="Lyons E."/>
            <person name="Wicker T."/>
            <person name="Salzberg S.L."/>
            <person name="Devos K.M."/>
            <person name="Dvorak J."/>
        </authorList>
    </citation>
    <scope>NUCLEOTIDE SEQUENCE [LARGE SCALE GENOMIC DNA]</scope>
    <source>
        <strain evidence="2">cv. AL8/78</strain>
    </source>
</reference>
<accession>A0A453S5N0</accession>
<proteinExistence type="predicted"/>
<feature type="compositionally biased region" description="Basic residues" evidence="1">
    <location>
        <begin position="156"/>
        <end position="168"/>
    </location>
</feature>
<evidence type="ECO:0000256" key="1">
    <source>
        <dbReference type="SAM" id="MobiDB-lite"/>
    </source>
</evidence>
<dbReference type="Proteomes" id="UP000015105">
    <property type="component" value="Chromosome 7D"/>
</dbReference>
<reference evidence="3" key="1">
    <citation type="journal article" date="2014" name="Science">
        <title>Ancient hybridizations among the ancestral genomes of bread wheat.</title>
        <authorList>
            <consortium name="International Wheat Genome Sequencing Consortium,"/>
            <person name="Marcussen T."/>
            <person name="Sandve S.R."/>
            <person name="Heier L."/>
            <person name="Spannagl M."/>
            <person name="Pfeifer M."/>
            <person name="Jakobsen K.S."/>
            <person name="Wulff B.B."/>
            <person name="Steuernagel B."/>
            <person name="Mayer K.F."/>
            <person name="Olsen O.A."/>
        </authorList>
    </citation>
    <scope>NUCLEOTIDE SEQUENCE [LARGE SCALE GENOMIC DNA]</scope>
    <source>
        <strain evidence="3">cv. AL8/78</strain>
    </source>
</reference>
<reference evidence="2" key="5">
    <citation type="journal article" date="2021" name="G3 (Bethesda)">
        <title>Aegilops tauschii genome assembly Aet v5.0 features greater sequence contiguity and improved annotation.</title>
        <authorList>
            <person name="Wang L."/>
            <person name="Zhu T."/>
            <person name="Rodriguez J.C."/>
            <person name="Deal K.R."/>
            <person name="Dubcovsky J."/>
            <person name="McGuire P.E."/>
            <person name="Lux T."/>
            <person name="Spannagl M."/>
            <person name="Mayer K.F.X."/>
            <person name="Baldrich P."/>
            <person name="Meyers B.C."/>
            <person name="Huo N."/>
            <person name="Gu Y.Q."/>
            <person name="Zhou H."/>
            <person name="Devos K.M."/>
            <person name="Bennetzen J.L."/>
            <person name="Unver T."/>
            <person name="Budak H."/>
            <person name="Gulick P.J."/>
            <person name="Galiba G."/>
            <person name="Kalapos B."/>
            <person name="Nelson D.R."/>
            <person name="Li P."/>
            <person name="You F.M."/>
            <person name="Luo M.C."/>
            <person name="Dvorak J."/>
        </authorList>
    </citation>
    <scope>NUCLEOTIDE SEQUENCE [LARGE SCALE GENOMIC DNA]</scope>
    <source>
        <strain evidence="2">cv. AL8/78</strain>
    </source>
</reference>
<evidence type="ECO:0000313" key="2">
    <source>
        <dbReference type="EnsemblPlants" id="AET7Gv20833500.1"/>
    </source>
</evidence>
<feature type="region of interest" description="Disordered" evidence="1">
    <location>
        <begin position="141"/>
        <end position="168"/>
    </location>
</feature>
<reference evidence="2" key="4">
    <citation type="submission" date="2019-03" db="UniProtKB">
        <authorList>
            <consortium name="EnsemblPlants"/>
        </authorList>
    </citation>
    <scope>IDENTIFICATION</scope>
</reference>
<name>A0A453S5N0_AEGTS</name>
<keyword evidence="3" id="KW-1185">Reference proteome</keyword>
<protein>
    <submittedName>
        <fullName evidence="2">Uncharacterized protein</fullName>
    </submittedName>
</protein>
<dbReference type="AlphaFoldDB" id="A0A453S5N0"/>
<organism evidence="2 3">
    <name type="scientific">Aegilops tauschii subsp. strangulata</name>
    <name type="common">Goatgrass</name>
    <dbReference type="NCBI Taxonomy" id="200361"/>
    <lineage>
        <taxon>Eukaryota</taxon>
        <taxon>Viridiplantae</taxon>
        <taxon>Streptophyta</taxon>
        <taxon>Embryophyta</taxon>
        <taxon>Tracheophyta</taxon>
        <taxon>Spermatophyta</taxon>
        <taxon>Magnoliopsida</taxon>
        <taxon>Liliopsida</taxon>
        <taxon>Poales</taxon>
        <taxon>Poaceae</taxon>
        <taxon>BOP clade</taxon>
        <taxon>Pooideae</taxon>
        <taxon>Triticodae</taxon>
        <taxon>Triticeae</taxon>
        <taxon>Triticinae</taxon>
        <taxon>Aegilops</taxon>
    </lineage>
</organism>
<sequence>PLDLLLTERSFFPEVRNFPDPSVDLSCLPLGLGVTSCLPATESTRTQLARARESPPRLHHHHHPHHPPASALNSLHPPHPTPTDLHSRHNSSVNLSLKNRYTSRSLRKQPVDHGFFPWPLRLPRLPRRCLADAQLAGPLQPRLLRPRCPSADQTGRRRRQAPERRHHL</sequence>